<feature type="binding site" evidence="3">
    <location>
        <position position="354"/>
    </location>
    <ligand>
        <name>Mn(2+)</name>
        <dbReference type="ChEBI" id="CHEBI:29035"/>
    </ligand>
</feature>
<feature type="binding site" evidence="3">
    <location>
        <position position="322"/>
    </location>
    <ligand>
        <name>phosphoenolpyruvate</name>
        <dbReference type="ChEBI" id="CHEBI:58702"/>
    </ligand>
</feature>
<dbReference type="Pfam" id="PF01474">
    <property type="entry name" value="DAHP_synth_2"/>
    <property type="match status" value="1"/>
</dbReference>
<reference evidence="5 6" key="1">
    <citation type="submission" date="2015-08" db="EMBL/GenBank/DDBJ databases">
        <title>Investigation of the bacterial diversity of lava forest soil.</title>
        <authorList>
            <person name="Lee J.S."/>
        </authorList>
    </citation>
    <scope>NUCLEOTIDE SEQUENCE [LARGE SCALE GENOMIC DNA]</scope>
    <source>
        <strain evidence="5 6">GJW-30</strain>
    </source>
</reference>
<feature type="binding site" evidence="3">
    <location>
        <position position="426"/>
    </location>
    <ligand>
        <name>Mn(2+)</name>
        <dbReference type="ChEBI" id="CHEBI:29035"/>
    </ligand>
</feature>
<evidence type="ECO:0000256" key="1">
    <source>
        <dbReference type="ARBA" id="ARBA00008911"/>
    </source>
</evidence>
<evidence type="ECO:0000256" key="2">
    <source>
        <dbReference type="ARBA" id="ARBA00022679"/>
    </source>
</evidence>
<sequence>MATRWTPDTWRSKPIAQAPDYPDQAALKDVEKQLTSFPPLVFAGEARKLKKTLGQVASGQAFLLQGGDCAESFAEHHPDNIRDFFRVLLQMAVVLTYGAASPVVKVGRLAGQFAKPRSSNIEKKDGIELPSYRGDIINDFAFTPEARVPDPRRQLEAYRQSAATLNFVRALAYGGYASLGRVHEWMLGFVKDAPRSNDYKELADRISESLDFMRACGLDPELHPELRTTEFYTSHEALLLPFEQAMTRVDSTTGDWYGTSGHMLWIGDRTRQLDHAHVEFCRGVKNPIGLKCGPSIKPDELIRLIDILNPDNESGRLTLINRFGHDKVGEHLPGLIRAVQREGKAVVWSCDPMHGNTISSASGYKTRPFDRILNEVKSFFAVHQAEGTYAGGVHLEMTGKNVTECTGGARAISDEDLNDRYHTFCDPRLNAEQAIELAFLLADLIKKERMVKRTPLAAAANQ</sequence>
<dbReference type="EC" id="2.5.1.54" evidence="4"/>
<keyword evidence="3" id="KW-0464">Manganese</keyword>
<dbReference type="PANTHER" id="PTHR21337:SF0">
    <property type="entry name" value="PHOSPHO-2-DEHYDRO-3-DEOXYHEPTONATE ALDOLASE"/>
    <property type="match status" value="1"/>
</dbReference>
<dbReference type="NCBIfam" id="TIGR01358">
    <property type="entry name" value="DAHP_synth_II"/>
    <property type="match status" value="1"/>
</dbReference>
<comment type="catalytic activity">
    <reaction evidence="4">
        <text>D-erythrose 4-phosphate + phosphoenolpyruvate + H2O = 7-phospho-2-dehydro-3-deoxy-D-arabino-heptonate + phosphate</text>
        <dbReference type="Rhea" id="RHEA:14717"/>
        <dbReference type="ChEBI" id="CHEBI:15377"/>
        <dbReference type="ChEBI" id="CHEBI:16897"/>
        <dbReference type="ChEBI" id="CHEBI:43474"/>
        <dbReference type="ChEBI" id="CHEBI:58394"/>
        <dbReference type="ChEBI" id="CHEBI:58702"/>
        <dbReference type="EC" id="2.5.1.54"/>
    </reaction>
</comment>
<keyword evidence="3" id="KW-0104">Cadmium</keyword>
<feature type="binding site" evidence="3">
    <location>
        <position position="108"/>
    </location>
    <ligand>
        <name>phosphoenolpyruvate</name>
        <dbReference type="ChEBI" id="CHEBI:58702"/>
    </ligand>
</feature>
<evidence type="ECO:0000256" key="3">
    <source>
        <dbReference type="PIRSR" id="PIRSR602480-1"/>
    </source>
</evidence>
<accession>A0A0S3PYW9</accession>
<dbReference type="RefSeq" id="WP_096357879.1">
    <property type="nucleotide sequence ID" value="NZ_AP014946.1"/>
</dbReference>
<feature type="binding site" evidence="3">
    <location>
        <position position="396"/>
    </location>
    <ligand>
        <name>Mn(2+)</name>
        <dbReference type="ChEBI" id="CHEBI:29035"/>
    </ligand>
</feature>
<dbReference type="GO" id="GO:0003849">
    <property type="term" value="F:3-deoxy-7-phosphoheptulonate synthase activity"/>
    <property type="evidence" value="ECO:0007669"/>
    <property type="project" value="UniProtKB-EC"/>
</dbReference>
<dbReference type="SUPFAM" id="SSF51569">
    <property type="entry name" value="Aldolase"/>
    <property type="match status" value="1"/>
</dbReference>
<dbReference type="KEGG" id="vgo:GJW-30_1_03702"/>
<dbReference type="OrthoDB" id="9766852at2"/>
<dbReference type="Gene3D" id="3.20.20.70">
    <property type="entry name" value="Aldolase class I"/>
    <property type="match status" value="1"/>
</dbReference>
<keyword evidence="6" id="KW-1185">Reference proteome</keyword>
<organism evidence="5 6">
    <name type="scientific">Variibacter gotjawalensis</name>
    <dbReference type="NCBI Taxonomy" id="1333996"/>
    <lineage>
        <taxon>Bacteria</taxon>
        <taxon>Pseudomonadati</taxon>
        <taxon>Pseudomonadota</taxon>
        <taxon>Alphaproteobacteria</taxon>
        <taxon>Hyphomicrobiales</taxon>
        <taxon>Nitrobacteraceae</taxon>
        <taxon>Variibacter</taxon>
    </lineage>
</organism>
<comment type="cofactor">
    <cofactor evidence="3">
        <name>Mn(2+)</name>
        <dbReference type="ChEBI" id="CHEBI:29035"/>
    </cofactor>
    <cofactor evidence="3">
        <name>Co(2+)</name>
        <dbReference type="ChEBI" id="CHEBI:48828"/>
    </cofactor>
    <cofactor evidence="3">
        <name>Cd(2+)</name>
        <dbReference type="ChEBI" id="CHEBI:48775"/>
    </cofactor>
    <text evidence="3">Binds 1 divalent cation per subunit. The enzyme is active with manganese, cobalt or cadmium ions.</text>
</comment>
<evidence type="ECO:0000313" key="6">
    <source>
        <dbReference type="Proteomes" id="UP000236884"/>
    </source>
</evidence>
<dbReference type="AlphaFoldDB" id="A0A0S3PYW9"/>
<dbReference type="Proteomes" id="UP000236884">
    <property type="component" value="Chromosome"/>
</dbReference>
<comment type="similarity">
    <text evidence="1 4">Belongs to the class-II DAHP synthase family.</text>
</comment>
<dbReference type="InterPro" id="IPR002480">
    <property type="entry name" value="DAHP_synth_2"/>
</dbReference>
<feature type="binding site" evidence="3">
    <location>
        <position position="69"/>
    </location>
    <ligand>
        <name>Mn(2+)</name>
        <dbReference type="ChEBI" id="CHEBI:29035"/>
    </ligand>
</feature>
<proteinExistence type="inferred from homology"/>
<keyword evidence="2 4" id="KW-0808">Transferase</keyword>
<keyword evidence="3" id="KW-0170">Cobalt</keyword>
<dbReference type="PANTHER" id="PTHR21337">
    <property type="entry name" value="PHOSPHO-2-DEHYDRO-3-DEOXYHEPTONATE ALDOLASE 1, 2"/>
    <property type="match status" value="1"/>
</dbReference>
<dbReference type="GO" id="GO:0009073">
    <property type="term" value="P:aromatic amino acid family biosynthetic process"/>
    <property type="evidence" value="ECO:0007669"/>
    <property type="project" value="InterPro"/>
</dbReference>
<protein>
    <recommendedName>
        <fullName evidence="4">Phospho-2-dehydro-3-deoxyheptonate aldolase</fullName>
        <ecNumber evidence="4">2.5.1.54</ecNumber>
    </recommendedName>
</protein>
<dbReference type="InterPro" id="IPR013785">
    <property type="entry name" value="Aldolase_TIM"/>
</dbReference>
<evidence type="ECO:0000313" key="5">
    <source>
        <dbReference type="EMBL" id="BAT61146.1"/>
    </source>
</evidence>
<gene>
    <name evidence="5" type="primary">aroH</name>
    <name evidence="5" type="ORF">GJW-30_1_03702</name>
</gene>
<name>A0A0S3PYW9_9BRAD</name>
<evidence type="ECO:0000256" key="4">
    <source>
        <dbReference type="RuleBase" id="RU363071"/>
    </source>
</evidence>
<dbReference type="EMBL" id="AP014946">
    <property type="protein sequence ID" value="BAT61146.1"/>
    <property type="molecule type" value="Genomic_DNA"/>
</dbReference>
<feature type="binding site" evidence="3">
    <location>
        <position position="291"/>
    </location>
    <ligand>
        <name>phosphoenolpyruvate</name>
        <dbReference type="ChEBI" id="CHEBI:58702"/>
    </ligand>
</feature>